<accession>A0A439CNN4</accession>
<keyword evidence="3" id="KW-1185">Reference proteome</keyword>
<proteinExistence type="predicted"/>
<protein>
    <submittedName>
        <fullName evidence="2">Uncharacterized protein</fullName>
    </submittedName>
</protein>
<evidence type="ECO:0000256" key="1">
    <source>
        <dbReference type="SAM" id="MobiDB-lite"/>
    </source>
</evidence>
<dbReference type="AlphaFoldDB" id="A0A439CNN4"/>
<gene>
    <name evidence="2" type="ORF">EKO27_g11414</name>
</gene>
<comment type="caution">
    <text evidence="2">The sequence shown here is derived from an EMBL/GenBank/DDBJ whole genome shotgun (WGS) entry which is preliminary data.</text>
</comment>
<organism evidence="2 3">
    <name type="scientific">Xylaria grammica</name>
    <dbReference type="NCBI Taxonomy" id="363999"/>
    <lineage>
        <taxon>Eukaryota</taxon>
        <taxon>Fungi</taxon>
        <taxon>Dikarya</taxon>
        <taxon>Ascomycota</taxon>
        <taxon>Pezizomycotina</taxon>
        <taxon>Sordariomycetes</taxon>
        <taxon>Xylariomycetidae</taxon>
        <taxon>Xylariales</taxon>
        <taxon>Xylariaceae</taxon>
        <taxon>Xylaria</taxon>
    </lineage>
</organism>
<sequence length="246" mass="27919">MDQQANNEQELPVRGRGRPRKQLNGKPGRPFKTPGAVRGRYQVCGQRAPRTKVVQPPTTVRTRLRTGYLDRKDYRIRPRRRPRRRQDEADEESDKEEDRATDDAPSPEDDVSVDSTKSERELRGRSLFNLMRRRDDGAITISSDPDSDSSLADPVLPGRPGKRPAKEISSSGSEGPARRLSKRQVLAEDFPPLQDGDRPTASFEEEYTLLRLEIGRVFLSSGAYLNPANLRGTYWTEDIEEKFNGL</sequence>
<reference evidence="2 3" key="1">
    <citation type="submission" date="2018-12" db="EMBL/GenBank/DDBJ databases">
        <title>Draft genome sequence of Xylaria grammica IHI A82.</title>
        <authorList>
            <person name="Buettner E."/>
            <person name="Kellner H."/>
        </authorList>
    </citation>
    <scope>NUCLEOTIDE SEQUENCE [LARGE SCALE GENOMIC DNA]</scope>
    <source>
        <strain evidence="2 3">IHI A82</strain>
    </source>
</reference>
<name>A0A439CNN4_9PEZI</name>
<evidence type="ECO:0000313" key="2">
    <source>
        <dbReference type="EMBL" id="RWA03690.1"/>
    </source>
</evidence>
<evidence type="ECO:0000313" key="3">
    <source>
        <dbReference type="Proteomes" id="UP000286045"/>
    </source>
</evidence>
<feature type="region of interest" description="Disordered" evidence="1">
    <location>
        <begin position="1"/>
        <end position="121"/>
    </location>
</feature>
<dbReference type="EMBL" id="RYZI01000722">
    <property type="protein sequence ID" value="RWA03690.1"/>
    <property type="molecule type" value="Genomic_DNA"/>
</dbReference>
<feature type="region of interest" description="Disordered" evidence="1">
    <location>
        <begin position="138"/>
        <end position="181"/>
    </location>
</feature>
<dbReference type="Proteomes" id="UP000286045">
    <property type="component" value="Unassembled WGS sequence"/>
</dbReference>